<keyword evidence="1" id="KW-1133">Transmembrane helix</keyword>
<feature type="transmembrane region" description="Helical" evidence="1">
    <location>
        <begin position="41"/>
        <end position="59"/>
    </location>
</feature>
<accession>A0A8J2RTQ4</accession>
<feature type="transmembrane region" description="Helical" evidence="1">
    <location>
        <begin position="148"/>
        <end position="172"/>
    </location>
</feature>
<dbReference type="InterPro" id="IPR002656">
    <property type="entry name" value="Acyl_transf_3_dom"/>
</dbReference>
<organism evidence="3 4">
    <name type="scientific">Daphnia galeata</name>
    <dbReference type="NCBI Taxonomy" id="27404"/>
    <lineage>
        <taxon>Eukaryota</taxon>
        <taxon>Metazoa</taxon>
        <taxon>Ecdysozoa</taxon>
        <taxon>Arthropoda</taxon>
        <taxon>Crustacea</taxon>
        <taxon>Branchiopoda</taxon>
        <taxon>Diplostraca</taxon>
        <taxon>Cladocera</taxon>
        <taxon>Anomopoda</taxon>
        <taxon>Daphniidae</taxon>
        <taxon>Daphnia</taxon>
    </lineage>
</organism>
<feature type="transmembrane region" description="Helical" evidence="1">
    <location>
        <begin position="184"/>
        <end position="203"/>
    </location>
</feature>
<gene>
    <name evidence="3" type="ORF">DGAL_LOCUS12816</name>
</gene>
<dbReference type="PANTHER" id="PTHR11161">
    <property type="entry name" value="O-ACYLTRANSFERASE"/>
    <property type="match status" value="1"/>
</dbReference>
<evidence type="ECO:0000313" key="4">
    <source>
        <dbReference type="Proteomes" id="UP000789390"/>
    </source>
</evidence>
<dbReference type="PANTHER" id="PTHR11161:SF0">
    <property type="entry name" value="O-ACYLTRANSFERASE LIKE PROTEIN"/>
    <property type="match status" value="1"/>
</dbReference>
<proteinExistence type="predicted"/>
<keyword evidence="1" id="KW-0472">Membrane</keyword>
<keyword evidence="4" id="KW-1185">Reference proteome</keyword>
<feature type="transmembrane region" description="Helical" evidence="1">
    <location>
        <begin position="103"/>
        <end position="122"/>
    </location>
</feature>
<comment type="caution">
    <text evidence="3">The sequence shown here is derived from an EMBL/GenBank/DDBJ whole genome shotgun (WGS) entry which is preliminary data.</text>
</comment>
<dbReference type="OrthoDB" id="10006435at2759"/>
<protein>
    <recommendedName>
        <fullName evidence="2">Acyltransferase 3 domain-containing protein</fullName>
    </recommendedName>
</protein>
<dbReference type="EMBL" id="CAKKLH010000292">
    <property type="protein sequence ID" value="CAH0109342.1"/>
    <property type="molecule type" value="Genomic_DNA"/>
</dbReference>
<dbReference type="Proteomes" id="UP000789390">
    <property type="component" value="Unassembled WGS sequence"/>
</dbReference>
<reference evidence="3" key="1">
    <citation type="submission" date="2021-11" db="EMBL/GenBank/DDBJ databases">
        <authorList>
            <person name="Schell T."/>
        </authorList>
    </citation>
    <scope>NUCLEOTIDE SEQUENCE</scope>
    <source>
        <strain evidence="3">M5</strain>
    </source>
</reference>
<feature type="transmembrane region" description="Helical" evidence="1">
    <location>
        <begin position="215"/>
        <end position="241"/>
    </location>
</feature>
<evidence type="ECO:0000313" key="3">
    <source>
        <dbReference type="EMBL" id="CAH0109342.1"/>
    </source>
</evidence>
<feature type="domain" description="Acyltransferase 3" evidence="2">
    <location>
        <begin position="4"/>
        <end position="234"/>
    </location>
</feature>
<dbReference type="Pfam" id="PF01757">
    <property type="entry name" value="Acyl_transf_3"/>
    <property type="match status" value="1"/>
</dbReference>
<feature type="transmembrane region" description="Helical" evidence="1">
    <location>
        <begin position="12"/>
        <end position="34"/>
    </location>
</feature>
<evidence type="ECO:0000259" key="2">
    <source>
        <dbReference type="Pfam" id="PF01757"/>
    </source>
</evidence>
<dbReference type="GO" id="GO:0016747">
    <property type="term" value="F:acyltransferase activity, transferring groups other than amino-acyl groups"/>
    <property type="evidence" value="ECO:0007669"/>
    <property type="project" value="InterPro"/>
</dbReference>
<evidence type="ECO:0000256" key="1">
    <source>
        <dbReference type="SAM" id="Phobius"/>
    </source>
</evidence>
<name>A0A8J2RTQ4_9CRUS</name>
<feature type="transmembrane region" description="Helical" evidence="1">
    <location>
        <begin position="74"/>
        <end position="91"/>
    </location>
</feature>
<sequence length="264" mass="30890">MFSNIAWQCMFPTWYLAIDMQLFLVSPILIYPLWRWRKCGISLLTLVTIGCHVNILFVFSKDNSNTNHPHYKPWIRAPPYLVGIWTGWFLHITKQSQFKLSKITVAMGWMISIILGAAVTYGEAYNTNQSVLEMSSELTATFGPVHRIAWACFVAWIIFACSHGYGGVLNRILSWKGFLPLSRLTYCVYLIHFDYVLIYYSALRKRFYYRMFEEFITLFGIFFYLFALAFFISVSLEVPFLRLEKLIFSSKPKRNTLSIEHHTS</sequence>
<keyword evidence="1" id="KW-0812">Transmembrane</keyword>
<dbReference type="AlphaFoldDB" id="A0A8J2RTQ4"/>
<dbReference type="InterPro" id="IPR052728">
    <property type="entry name" value="O2_lipid_transport_reg"/>
</dbReference>